<name>A0A9P0BYD1_CHRIL</name>
<feature type="region of interest" description="Disordered" evidence="1">
    <location>
        <begin position="18"/>
        <end position="78"/>
    </location>
</feature>
<feature type="compositionally biased region" description="Basic and acidic residues" evidence="1">
    <location>
        <begin position="63"/>
        <end position="78"/>
    </location>
</feature>
<reference evidence="2" key="1">
    <citation type="submission" date="2021-12" db="EMBL/GenBank/DDBJ databases">
        <authorList>
            <person name="King R."/>
        </authorList>
    </citation>
    <scope>NUCLEOTIDE SEQUENCE</scope>
</reference>
<dbReference type="AlphaFoldDB" id="A0A9P0BYD1"/>
<proteinExistence type="predicted"/>
<sequence length="183" mass="20491">METETEAWRVSLNPKTWLSTKNVKGDGEAVKANDKKPEQIPPQPQNGKKRKVPVLPPANPNESRAESRDGAQPKEAKTKREQKITLCFLKKKKFPCCVKADPEPSLDSMCASCNNNCCRVCDILCKYVHDAIRCIYCIVNCTCPKTNFCLMLRQLVAATCAVCTDCIYIVRHILKCIVGISEQ</sequence>
<evidence type="ECO:0000313" key="2">
    <source>
        <dbReference type="EMBL" id="CAH0599499.1"/>
    </source>
</evidence>
<gene>
    <name evidence="2" type="ORF">CINC_LOCUS8785</name>
</gene>
<organism evidence="2 3">
    <name type="scientific">Chrysodeixis includens</name>
    <name type="common">Soybean looper</name>
    <name type="synonym">Pseudoplusia includens</name>
    <dbReference type="NCBI Taxonomy" id="689277"/>
    <lineage>
        <taxon>Eukaryota</taxon>
        <taxon>Metazoa</taxon>
        <taxon>Ecdysozoa</taxon>
        <taxon>Arthropoda</taxon>
        <taxon>Hexapoda</taxon>
        <taxon>Insecta</taxon>
        <taxon>Pterygota</taxon>
        <taxon>Neoptera</taxon>
        <taxon>Endopterygota</taxon>
        <taxon>Lepidoptera</taxon>
        <taxon>Glossata</taxon>
        <taxon>Ditrysia</taxon>
        <taxon>Noctuoidea</taxon>
        <taxon>Noctuidae</taxon>
        <taxon>Plusiinae</taxon>
        <taxon>Chrysodeixis</taxon>
    </lineage>
</organism>
<evidence type="ECO:0000256" key="1">
    <source>
        <dbReference type="SAM" id="MobiDB-lite"/>
    </source>
</evidence>
<dbReference type="Proteomes" id="UP001154114">
    <property type="component" value="Chromosome 28"/>
</dbReference>
<dbReference type="OrthoDB" id="7403773at2759"/>
<evidence type="ECO:0000313" key="3">
    <source>
        <dbReference type="Proteomes" id="UP001154114"/>
    </source>
</evidence>
<dbReference type="EMBL" id="LR824031">
    <property type="protein sequence ID" value="CAH0599499.1"/>
    <property type="molecule type" value="Genomic_DNA"/>
</dbReference>
<accession>A0A9P0BYD1</accession>
<protein>
    <submittedName>
        <fullName evidence="2">Uncharacterized protein</fullName>
    </submittedName>
</protein>
<keyword evidence="3" id="KW-1185">Reference proteome</keyword>
<feature type="compositionally biased region" description="Basic and acidic residues" evidence="1">
    <location>
        <begin position="23"/>
        <end position="38"/>
    </location>
</feature>